<gene>
    <name evidence="2" type="ORF">SAMN02745134_02445</name>
</gene>
<proteinExistence type="predicted"/>
<sequence length="174" mass="20469">MEFKKAVDKDINNIMSIIKKAQQYFKEKNIDQWQNKYPNFQTIKNDIKNKNSYVLFKENKILGTAVVIFEKEKNYEVIYDGEWISNGEYATIHRIAIDSNYKGFGLGSVIIEGIEEICLNRGKTSVRVDTHIENLSMQKLLEKNKYRHCGTIYLEDGSKRIAFEKILREITRFK</sequence>
<dbReference type="InterPro" id="IPR000182">
    <property type="entry name" value="GNAT_dom"/>
</dbReference>
<dbReference type="GO" id="GO:0016747">
    <property type="term" value="F:acyltransferase activity, transferring groups other than amino-acyl groups"/>
    <property type="evidence" value="ECO:0007669"/>
    <property type="project" value="InterPro"/>
</dbReference>
<dbReference type="EMBL" id="FWXH01000009">
    <property type="protein sequence ID" value="SMC25432.1"/>
    <property type="molecule type" value="Genomic_DNA"/>
</dbReference>
<organism evidence="2 3">
    <name type="scientific">Clostridium acidisoli DSM 12555</name>
    <dbReference type="NCBI Taxonomy" id="1121291"/>
    <lineage>
        <taxon>Bacteria</taxon>
        <taxon>Bacillati</taxon>
        <taxon>Bacillota</taxon>
        <taxon>Clostridia</taxon>
        <taxon>Eubacteriales</taxon>
        <taxon>Clostridiaceae</taxon>
        <taxon>Clostridium</taxon>
    </lineage>
</organism>
<accession>A0A1W1XNI9</accession>
<evidence type="ECO:0000313" key="2">
    <source>
        <dbReference type="EMBL" id="SMC25432.1"/>
    </source>
</evidence>
<dbReference type="OrthoDB" id="9796381at2"/>
<dbReference type="RefSeq" id="WP_084116272.1">
    <property type="nucleotide sequence ID" value="NZ_FWXH01000009.1"/>
</dbReference>
<evidence type="ECO:0000313" key="3">
    <source>
        <dbReference type="Proteomes" id="UP000192468"/>
    </source>
</evidence>
<feature type="domain" description="N-acetyltransferase" evidence="1">
    <location>
        <begin position="1"/>
        <end position="170"/>
    </location>
</feature>
<evidence type="ECO:0000259" key="1">
    <source>
        <dbReference type="PROSITE" id="PS51186"/>
    </source>
</evidence>
<dbReference type="Gene3D" id="3.40.630.30">
    <property type="match status" value="1"/>
</dbReference>
<dbReference type="SUPFAM" id="SSF55729">
    <property type="entry name" value="Acyl-CoA N-acyltransferases (Nat)"/>
    <property type="match status" value="1"/>
</dbReference>
<keyword evidence="3" id="KW-1185">Reference proteome</keyword>
<protein>
    <submittedName>
        <fullName evidence="2">Acetyltransferase (GNAT) domain-containing protein</fullName>
    </submittedName>
</protein>
<dbReference type="STRING" id="1121291.SAMN02745134_02445"/>
<dbReference type="PROSITE" id="PS51186">
    <property type="entry name" value="GNAT"/>
    <property type="match status" value="1"/>
</dbReference>
<name>A0A1W1XNI9_9CLOT</name>
<keyword evidence="2" id="KW-0808">Transferase</keyword>
<reference evidence="2 3" key="1">
    <citation type="submission" date="2017-04" db="EMBL/GenBank/DDBJ databases">
        <authorList>
            <person name="Afonso C.L."/>
            <person name="Miller P.J."/>
            <person name="Scott M.A."/>
            <person name="Spackman E."/>
            <person name="Goraichik I."/>
            <person name="Dimitrov K.M."/>
            <person name="Suarez D.L."/>
            <person name="Swayne D.E."/>
        </authorList>
    </citation>
    <scope>NUCLEOTIDE SEQUENCE [LARGE SCALE GENOMIC DNA]</scope>
    <source>
        <strain evidence="2 3">DSM 12555</strain>
    </source>
</reference>
<dbReference type="Pfam" id="PF00583">
    <property type="entry name" value="Acetyltransf_1"/>
    <property type="match status" value="1"/>
</dbReference>
<dbReference type="AlphaFoldDB" id="A0A1W1XNI9"/>
<dbReference type="InterPro" id="IPR016181">
    <property type="entry name" value="Acyl_CoA_acyltransferase"/>
</dbReference>
<dbReference type="Proteomes" id="UP000192468">
    <property type="component" value="Unassembled WGS sequence"/>
</dbReference>